<organism evidence="10 11">
    <name type="scientific">Halalkalibacillus sediminis</name>
    <dbReference type="NCBI Taxonomy" id="2018042"/>
    <lineage>
        <taxon>Bacteria</taxon>
        <taxon>Bacillati</taxon>
        <taxon>Bacillota</taxon>
        <taxon>Bacilli</taxon>
        <taxon>Bacillales</taxon>
        <taxon>Bacillaceae</taxon>
        <taxon>Halalkalibacillus</taxon>
    </lineage>
</organism>
<dbReference type="AlphaFoldDB" id="A0A2I0QW60"/>
<sequence length="252" mass="27838">MEVYLSSDKGKVRKLNEDAAGVFYNQNDHLLVVLADGMGGHQAGDVASQLVIQSLEQSWENTGEFESLVELEEWLKEAIGSANQMIIDYSEEHPECAGMGTTVVAATIYGDDVVSCHVGDSRLYHLDDSEIYQITEDHSYVYELVKSGEISEEEAEDHPKKNILLQALGTEQDVKIDINTFKWSTNDSLIICTDGLTNKLSSKDLYEIARSEMDIEEVVTQMVSSANDRGGEDNITVAYLKNVAPEEGEASC</sequence>
<dbReference type="SUPFAM" id="SSF81606">
    <property type="entry name" value="PP2C-like"/>
    <property type="match status" value="1"/>
</dbReference>
<evidence type="ECO:0000313" key="10">
    <source>
        <dbReference type="EMBL" id="PKR78572.1"/>
    </source>
</evidence>
<feature type="domain" description="PPM-type phosphatase" evidence="9">
    <location>
        <begin position="2"/>
        <end position="242"/>
    </location>
</feature>
<dbReference type="FunFam" id="3.60.40.10:FF:000002">
    <property type="entry name" value="Serine/threonine phosphatase stp"/>
    <property type="match status" value="1"/>
</dbReference>
<reference evidence="10 11" key="1">
    <citation type="submission" date="2017-06" db="EMBL/GenBank/DDBJ databases">
        <title>the draft geome sequence of Illustriluteabacillus marina B3227.</title>
        <authorList>
            <person name="He R.-H."/>
            <person name="Du Z.-J."/>
        </authorList>
    </citation>
    <scope>NUCLEOTIDE SEQUENCE [LARGE SCALE GENOMIC DNA]</scope>
    <source>
        <strain evidence="10 11">B3227</strain>
    </source>
</reference>
<evidence type="ECO:0000256" key="2">
    <source>
        <dbReference type="ARBA" id="ARBA00013081"/>
    </source>
</evidence>
<keyword evidence="3" id="KW-0479">Metal-binding</keyword>
<comment type="caution">
    <text evidence="10">The sequence shown here is derived from an EMBL/GenBank/DDBJ whole genome shotgun (WGS) entry which is preliminary data.</text>
</comment>
<evidence type="ECO:0000256" key="7">
    <source>
        <dbReference type="ARBA" id="ARBA00047761"/>
    </source>
</evidence>
<keyword evidence="5" id="KW-0904">Protein phosphatase</keyword>
<dbReference type="Gene3D" id="3.60.40.10">
    <property type="entry name" value="PPM-type phosphatase domain"/>
    <property type="match status" value="1"/>
</dbReference>
<proteinExistence type="predicted"/>
<dbReference type="PROSITE" id="PS51746">
    <property type="entry name" value="PPM_2"/>
    <property type="match status" value="1"/>
</dbReference>
<comment type="cofactor">
    <cofactor evidence="1">
        <name>Mn(2+)</name>
        <dbReference type="ChEBI" id="CHEBI:29035"/>
    </cofactor>
</comment>
<dbReference type="SMART" id="SM00332">
    <property type="entry name" value="PP2Cc"/>
    <property type="match status" value="1"/>
</dbReference>
<keyword evidence="11" id="KW-1185">Reference proteome</keyword>
<dbReference type="InterPro" id="IPR036457">
    <property type="entry name" value="PPM-type-like_dom_sf"/>
</dbReference>
<gene>
    <name evidence="10" type="ORF">CEY16_02110</name>
</gene>
<dbReference type="EC" id="3.1.3.16" evidence="2"/>
<dbReference type="Pfam" id="PF13672">
    <property type="entry name" value="PP2C_2"/>
    <property type="match status" value="1"/>
</dbReference>
<evidence type="ECO:0000256" key="3">
    <source>
        <dbReference type="ARBA" id="ARBA00022723"/>
    </source>
</evidence>
<dbReference type="RefSeq" id="WP_101330315.1">
    <property type="nucleotide sequence ID" value="NZ_PJNH01000001.1"/>
</dbReference>
<evidence type="ECO:0000256" key="5">
    <source>
        <dbReference type="ARBA" id="ARBA00022912"/>
    </source>
</evidence>
<keyword evidence="6" id="KW-0464">Manganese</keyword>
<evidence type="ECO:0000256" key="4">
    <source>
        <dbReference type="ARBA" id="ARBA00022801"/>
    </source>
</evidence>
<dbReference type="NCBIfam" id="NF033484">
    <property type="entry name" value="Stp1_PP2C_phos"/>
    <property type="match status" value="1"/>
</dbReference>
<evidence type="ECO:0000256" key="1">
    <source>
        <dbReference type="ARBA" id="ARBA00001936"/>
    </source>
</evidence>
<dbReference type="GO" id="GO:0004722">
    <property type="term" value="F:protein serine/threonine phosphatase activity"/>
    <property type="evidence" value="ECO:0007669"/>
    <property type="project" value="UniProtKB-EC"/>
</dbReference>
<evidence type="ECO:0000256" key="6">
    <source>
        <dbReference type="ARBA" id="ARBA00023211"/>
    </source>
</evidence>
<evidence type="ECO:0000256" key="8">
    <source>
        <dbReference type="ARBA" id="ARBA00048336"/>
    </source>
</evidence>
<comment type="catalytic activity">
    <reaction evidence="8">
        <text>O-phospho-L-threonyl-[protein] + H2O = L-threonyl-[protein] + phosphate</text>
        <dbReference type="Rhea" id="RHEA:47004"/>
        <dbReference type="Rhea" id="RHEA-COMP:11060"/>
        <dbReference type="Rhea" id="RHEA-COMP:11605"/>
        <dbReference type="ChEBI" id="CHEBI:15377"/>
        <dbReference type="ChEBI" id="CHEBI:30013"/>
        <dbReference type="ChEBI" id="CHEBI:43474"/>
        <dbReference type="ChEBI" id="CHEBI:61977"/>
        <dbReference type="EC" id="3.1.3.16"/>
    </reaction>
</comment>
<name>A0A2I0QW60_9BACI</name>
<protein>
    <recommendedName>
        <fullName evidence="2">protein-serine/threonine phosphatase</fullName>
        <ecNumber evidence="2">3.1.3.16</ecNumber>
    </recommendedName>
</protein>
<dbReference type="InterPro" id="IPR001932">
    <property type="entry name" value="PPM-type_phosphatase-like_dom"/>
</dbReference>
<dbReference type="Proteomes" id="UP000243524">
    <property type="component" value="Unassembled WGS sequence"/>
</dbReference>
<dbReference type="EMBL" id="PJNH01000001">
    <property type="protein sequence ID" value="PKR78572.1"/>
    <property type="molecule type" value="Genomic_DNA"/>
</dbReference>
<accession>A0A2I0QW60</accession>
<dbReference type="CDD" id="cd00143">
    <property type="entry name" value="PP2Cc"/>
    <property type="match status" value="1"/>
</dbReference>
<dbReference type="GO" id="GO:0046872">
    <property type="term" value="F:metal ion binding"/>
    <property type="evidence" value="ECO:0007669"/>
    <property type="project" value="UniProtKB-KW"/>
</dbReference>
<evidence type="ECO:0000313" key="11">
    <source>
        <dbReference type="Proteomes" id="UP000243524"/>
    </source>
</evidence>
<dbReference type="InterPro" id="IPR015655">
    <property type="entry name" value="PP2C"/>
</dbReference>
<keyword evidence="4" id="KW-0378">Hydrolase</keyword>
<dbReference type="SMART" id="SM00331">
    <property type="entry name" value="PP2C_SIG"/>
    <property type="match status" value="1"/>
</dbReference>
<dbReference type="PANTHER" id="PTHR47992">
    <property type="entry name" value="PROTEIN PHOSPHATASE"/>
    <property type="match status" value="1"/>
</dbReference>
<comment type="catalytic activity">
    <reaction evidence="7">
        <text>O-phospho-L-seryl-[protein] + H2O = L-seryl-[protein] + phosphate</text>
        <dbReference type="Rhea" id="RHEA:20629"/>
        <dbReference type="Rhea" id="RHEA-COMP:9863"/>
        <dbReference type="Rhea" id="RHEA-COMP:11604"/>
        <dbReference type="ChEBI" id="CHEBI:15377"/>
        <dbReference type="ChEBI" id="CHEBI:29999"/>
        <dbReference type="ChEBI" id="CHEBI:43474"/>
        <dbReference type="ChEBI" id="CHEBI:83421"/>
        <dbReference type="EC" id="3.1.3.16"/>
    </reaction>
</comment>
<dbReference type="OrthoDB" id="9801841at2"/>
<evidence type="ECO:0000259" key="9">
    <source>
        <dbReference type="PROSITE" id="PS51746"/>
    </source>
</evidence>